<dbReference type="Gene3D" id="2.30.110.10">
    <property type="entry name" value="Electron Transport, Fmn-binding Protein, Chain A"/>
    <property type="match status" value="1"/>
</dbReference>
<name>A0A7D7PRQ9_KOCVA</name>
<protein>
    <recommendedName>
        <fullName evidence="3">Pyridoxamine 5'-phosphate oxidase</fullName>
    </recommendedName>
</protein>
<dbReference type="InterPro" id="IPR012349">
    <property type="entry name" value="Split_barrel_FMN-bd"/>
</dbReference>
<sequence>MSENANPVQTMDSQRVWELLSELPYGRLAVQAAGLVDIFPVNHVVSHRRLFFRTAQGTKLASLVVNNHVAFEVDRVRDGHVESAVVHGRARRLETRAELEAAEQLPLQQWAPTEKFHFVVLEPDDATGREFTLGSDPA</sequence>
<evidence type="ECO:0000313" key="1">
    <source>
        <dbReference type="EMBL" id="QMS55532.1"/>
    </source>
</evidence>
<reference evidence="1" key="1">
    <citation type="submission" date="2017-08" db="EMBL/GenBank/DDBJ databases">
        <authorList>
            <person name="Minaev M."/>
            <person name="Kurbakov K.A."/>
            <person name="Solodovnikova G.I."/>
            <person name="Kuznetsova O.A."/>
            <person name="Lisitsyn A.B."/>
        </authorList>
    </citation>
    <scope>NUCLEOTIDE SEQUENCE</scope>
    <source>
        <strain evidence="1">80</strain>
    </source>
</reference>
<proteinExistence type="predicted"/>
<gene>
    <name evidence="1" type="ORF">CIB50_0000217</name>
</gene>
<accession>A0A7D7PRQ9</accession>
<dbReference type="RefSeq" id="WP_055084392.1">
    <property type="nucleotide sequence ID" value="NZ_CP059343.1"/>
</dbReference>
<dbReference type="SUPFAM" id="SSF50475">
    <property type="entry name" value="FMN-binding split barrel"/>
    <property type="match status" value="1"/>
</dbReference>
<organism evidence="1 2">
    <name type="scientific">Kocuria varians</name>
    <name type="common">Micrococcus varians</name>
    <dbReference type="NCBI Taxonomy" id="1272"/>
    <lineage>
        <taxon>Bacteria</taxon>
        <taxon>Bacillati</taxon>
        <taxon>Actinomycetota</taxon>
        <taxon>Actinomycetes</taxon>
        <taxon>Micrococcales</taxon>
        <taxon>Micrococcaceae</taxon>
        <taxon>Kocuria</taxon>
    </lineage>
</organism>
<dbReference type="Proteomes" id="UP000216825">
    <property type="component" value="Chromosome"/>
</dbReference>
<evidence type="ECO:0008006" key="3">
    <source>
        <dbReference type="Google" id="ProtNLM"/>
    </source>
</evidence>
<reference evidence="1" key="2">
    <citation type="submission" date="2020-07" db="EMBL/GenBank/DDBJ databases">
        <title>Genome of starter culture bacteria Kocuria salsicia reveals its technological properties and safety for usage in meat industry.</title>
        <authorList>
            <person name="Michael M."/>
            <person name="Konstantin K."/>
            <person name="Evgenii K."/>
            <person name="Galina S."/>
            <person name="Oksana K."/>
            <person name="Andrei L."/>
        </authorList>
    </citation>
    <scope>NUCLEOTIDE SEQUENCE [LARGE SCALE GENOMIC DNA]</scope>
    <source>
        <strain evidence="1">80</strain>
    </source>
</reference>
<dbReference type="AlphaFoldDB" id="A0A7D7PRQ9"/>
<dbReference type="KEGG" id="kvr:CIB50_0000217"/>
<dbReference type="Pfam" id="PF12900">
    <property type="entry name" value="Pyridox_ox_2"/>
    <property type="match status" value="1"/>
</dbReference>
<dbReference type="InterPro" id="IPR024747">
    <property type="entry name" value="Pyridox_Oxase-rel"/>
</dbReference>
<dbReference type="EMBL" id="CP059343">
    <property type="protein sequence ID" value="QMS55532.1"/>
    <property type="molecule type" value="Genomic_DNA"/>
</dbReference>
<evidence type="ECO:0000313" key="2">
    <source>
        <dbReference type="Proteomes" id="UP000216825"/>
    </source>
</evidence>
<keyword evidence="2" id="KW-1185">Reference proteome</keyword>